<dbReference type="RefSeq" id="XP_033457800.1">
    <property type="nucleotide sequence ID" value="XM_033601691.1"/>
</dbReference>
<reference evidence="4" key="2">
    <citation type="submission" date="2020-04" db="EMBL/GenBank/DDBJ databases">
        <authorList>
            <consortium name="NCBI Genome Project"/>
        </authorList>
    </citation>
    <scope>NUCLEOTIDE SEQUENCE</scope>
    <source>
        <strain evidence="4">CBS 342.82</strain>
    </source>
</reference>
<sequence length="364" mass="42698">MSAYRKTRHNLFPRKIWQTWKVDPLKFEERDHDVAATWIAKNPDYRYEVLTDQNDLAYVETHFGVDGLNRPDIVFMYRELTARIIKADLLRYMIMYVEGGVYTDIDVEAIRPVRYFIPDRWNERDIDMVVGVEIDEPEFSWHPVLGPKCMSFCQWTFMCKPRLPVMLTLIETIMNWLRGVALEQKVPIGEIHLDFDQVISGTGPSAFTNAILNDISGRLGHRVTWDTFHGMDESKLVGGVLVLNVEAFAAGQGHSDSGSHETKHAMIRHHYHASRWPTTHPRLNHPVFGEVEQCNWDMHCVETYDHDVEHFKTLSPEEKMIQITIKEEQDRLGFEVEARDDIAEKEKEREEEERKREEEEDQQE</sequence>
<dbReference type="GO" id="GO:0006487">
    <property type="term" value="P:protein N-linked glycosylation"/>
    <property type="evidence" value="ECO:0007669"/>
    <property type="project" value="TreeGrafter"/>
</dbReference>
<reference evidence="4" key="1">
    <citation type="submission" date="2020-01" db="EMBL/GenBank/DDBJ databases">
        <authorList>
            <consortium name="DOE Joint Genome Institute"/>
            <person name="Haridas S."/>
            <person name="Albert R."/>
            <person name="Binder M."/>
            <person name="Bloem J."/>
            <person name="Labutti K."/>
            <person name="Salamov A."/>
            <person name="Andreopoulos B."/>
            <person name="Baker S.E."/>
            <person name="Barry K."/>
            <person name="Bills G."/>
            <person name="Bluhm B.H."/>
            <person name="Cannon C."/>
            <person name="Castanera R."/>
            <person name="Culley D.E."/>
            <person name="Daum C."/>
            <person name="Ezra D."/>
            <person name="Gonzalez J.B."/>
            <person name="Henrissat B."/>
            <person name="Kuo A."/>
            <person name="Liang C."/>
            <person name="Lipzen A."/>
            <person name="Lutzoni F."/>
            <person name="Magnuson J."/>
            <person name="Mondo S."/>
            <person name="Nolan M."/>
            <person name="Ohm R."/>
            <person name="Pangilinan J."/>
            <person name="Park H.-J."/>
            <person name="Ramirez L."/>
            <person name="Alfaro M."/>
            <person name="Sun H."/>
            <person name="Tritt A."/>
            <person name="Yoshinaga Y."/>
            <person name="Zwiers L.-H."/>
            <person name="Turgeon B.G."/>
            <person name="Goodwin S.B."/>
            <person name="Spatafora J.W."/>
            <person name="Crous P.W."/>
            <person name="Grigoriev I.V."/>
        </authorList>
    </citation>
    <scope>NUCLEOTIDE SEQUENCE</scope>
    <source>
        <strain evidence="4">CBS 342.82</strain>
    </source>
</reference>
<gene>
    <name evidence="4" type="ORF">K489DRAFT_323349</name>
</gene>
<dbReference type="OrthoDB" id="409543at2759"/>
<dbReference type="PANTHER" id="PTHR31834">
    <property type="entry name" value="INITIATION-SPECIFIC ALPHA-1,6-MANNOSYLTRANSFERASE"/>
    <property type="match status" value="1"/>
</dbReference>
<organism evidence="4">
    <name type="scientific">Dissoconium aciculare CBS 342.82</name>
    <dbReference type="NCBI Taxonomy" id="1314786"/>
    <lineage>
        <taxon>Eukaryota</taxon>
        <taxon>Fungi</taxon>
        <taxon>Dikarya</taxon>
        <taxon>Ascomycota</taxon>
        <taxon>Pezizomycotina</taxon>
        <taxon>Dothideomycetes</taxon>
        <taxon>Dothideomycetidae</taxon>
        <taxon>Mycosphaerellales</taxon>
        <taxon>Dissoconiaceae</taxon>
        <taxon>Dissoconium</taxon>
    </lineage>
</organism>
<dbReference type="GO" id="GO:0000009">
    <property type="term" value="F:alpha-1,6-mannosyltransferase activity"/>
    <property type="evidence" value="ECO:0007669"/>
    <property type="project" value="InterPro"/>
</dbReference>
<name>A0A6J3LZT1_9PEZI</name>
<dbReference type="SUPFAM" id="SSF53448">
    <property type="entry name" value="Nucleotide-diphospho-sugar transferases"/>
    <property type="match status" value="1"/>
</dbReference>
<evidence type="ECO:0000313" key="3">
    <source>
        <dbReference type="Proteomes" id="UP000504637"/>
    </source>
</evidence>
<protein>
    <submittedName>
        <fullName evidence="4">Glycosyltransferase family 32 protein</fullName>
    </submittedName>
</protein>
<dbReference type="Gene3D" id="3.90.550.20">
    <property type="match status" value="1"/>
</dbReference>
<dbReference type="Proteomes" id="UP000504637">
    <property type="component" value="Unplaced"/>
</dbReference>
<dbReference type="AlphaFoldDB" id="A0A6J3LZT1"/>
<dbReference type="InterPro" id="IPR029044">
    <property type="entry name" value="Nucleotide-diphossugar_trans"/>
</dbReference>
<dbReference type="InterPro" id="IPR039367">
    <property type="entry name" value="Och1-like"/>
</dbReference>
<dbReference type="FunFam" id="3.90.550.20:FF:000004">
    <property type="entry name" value="Glycosyltransferase family 32 protein"/>
    <property type="match status" value="1"/>
</dbReference>
<feature type="region of interest" description="Disordered" evidence="2">
    <location>
        <begin position="330"/>
        <end position="364"/>
    </location>
</feature>
<dbReference type="PANTHER" id="PTHR31834:SF8">
    <property type="entry name" value="TRANSFERASE, PUTATIVE (AFU_ORTHOLOGUE AFUA_6G14040)-RELATED"/>
    <property type="match status" value="1"/>
</dbReference>
<dbReference type="GO" id="GO:0000136">
    <property type="term" value="C:mannan polymerase complex"/>
    <property type="evidence" value="ECO:0007669"/>
    <property type="project" value="TreeGrafter"/>
</dbReference>
<keyword evidence="3" id="KW-1185">Reference proteome</keyword>
<evidence type="ECO:0000256" key="2">
    <source>
        <dbReference type="SAM" id="MobiDB-lite"/>
    </source>
</evidence>
<feature type="compositionally biased region" description="Basic and acidic residues" evidence="2">
    <location>
        <begin position="330"/>
        <end position="357"/>
    </location>
</feature>
<comment type="similarity">
    <text evidence="1">Belongs to the glycosyltransferase 32 family.</text>
</comment>
<evidence type="ECO:0000313" key="4">
    <source>
        <dbReference type="RefSeq" id="XP_033457800.1"/>
    </source>
</evidence>
<accession>A0A6J3LZT1</accession>
<evidence type="ECO:0000256" key="1">
    <source>
        <dbReference type="ARBA" id="ARBA00009003"/>
    </source>
</evidence>
<proteinExistence type="inferred from homology"/>
<dbReference type="GeneID" id="54359491"/>
<dbReference type="Pfam" id="PF04488">
    <property type="entry name" value="Gly_transf_sug"/>
    <property type="match status" value="1"/>
</dbReference>
<reference evidence="4" key="3">
    <citation type="submission" date="2025-08" db="UniProtKB">
        <authorList>
            <consortium name="RefSeq"/>
        </authorList>
    </citation>
    <scope>IDENTIFICATION</scope>
    <source>
        <strain evidence="4">CBS 342.82</strain>
    </source>
</reference>
<dbReference type="InterPro" id="IPR007577">
    <property type="entry name" value="GlycoTrfase_DXD_sugar-bd_CS"/>
</dbReference>